<sequence length="515" mass="57897">MSILLRSPRFMLFQKFPAIKAIPTRFSTFANATGKLPVTTSQSERSTDPCSKSVKWKEVNNGQYIRSFDPFEQIFSFFCHDPARPESRSLDIVASVGMETIHNDANNILETIKKAWIRLRYLHPSLATEVGQKEFRYMALKSKEDIENWLEKTFIVKECDSHAEVQGCQDLSIAPAAQSPVLYYFPGKKRLILRMDHMHGDGQAVVNMLQDLFTEIQRLNLGGGIVNEPWGAEVHNLASSAFDAAGITTLEDSWSSNLVSSLPQPRAEGEAFEIPSFNNTHPPGAGKTQSLDFSENETSELLDQAQKQNLGITAFVHAALLHAGKRISPNSESMVHSTVLIFSFRERCTDSPPNANARAAALRIGFWPIQVSMSDDFQRTALHIKHEYKSLAHRKSAALITMVPYLQKCASALSQEYFKAILPSFIGNLSKVFPKSYGSFKVRDFWMAAVPTDERIYLGIQTFGNKLSIRACYNQTYHTDEQIANYLLQIRQEMYAGLTTDVEKLNFLSMLTLQG</sequence>
<accession>A0A1Q5UAQ6</accession>
<dbReference type="AlphaFoldDB" id="A0A1Q5UAQ6"/>
<dbReference type="Proteomes" id="UP000186955">
    <property type="component" value="Unassembled WGS sequence"/>
</dbReference>
<dbReference type="Gene3D" id="3.30.559.10">
    <property type="entry name" value="Chloramphenicol acetyltransferase-like domain"/>
    <property type="match status" value="1"/>
</dbReference>
<protein>
    <submittedName>
        <fullName evidence="1">Uncharacterized protein</fullName>
    </submittedName>
</protein>
<dbReference type="EMBL" id="MNBE01000495">
    <property type="protein sequence ID" value="OKP09558.1"/>
    <property type="molecule type" value="Genomic_DNA"/>
</dbReference>
<evidence type="ECO:0000313" key="1">
    <source>
        <dbReference type="EMBL" id="OKP09558.1"/>
    </source>
</evidence>
<keyword evidence="2" id="KW-1185">Reference proteome</keyword>
<dbReference type="InterPro" id="IPR023213">
    <property type="entry name" value="CAT-like_dom_sf"/>
</dbReference>
<organism evidence="1 2">
    <name type="scientific">Penicillium subrubescens</name>
    <dbReference type="NCBI Taxonomy" id="1316194"/>
    <lineage>
        <taxon>Eukaryota</taxon>
        <taxon>Fungi</taxon>
        <taxon>Dikarya</taxon>
        <taxon>Ascomycota</taxon>
        <taxon>Pezizomycotina</taxon>
        <taxon>Eurotiomycetes</taxon>
        <taxon>Eurotiomycetidae</taxon>
        <taxon>Eurotiales</taxon>
        <taxon>Aspergillaceae</taxon>
        <taxon>Penicillium</taxon>
    </lineage>
</organism>
<name>A0A1Q5UAQ6_9EURO</name>
<evidence type="ECO:0000313" key="2">
    <source>
        <dbReference type="Proteomes" id="UP000186955"/>
    </source>
</evidence>
<comment type="caution">
    <text evidence="1">The sequence shown here is derived from an EMBL/GenBank/DDBJ whole genome shotgun (WGS) entry which is preliminary data.</text>
</comment>
<dbReference type="Gene3D" id="3.30.559.30">
    <property type="entry name" value="Nonribosomal peptide synthetase, condensation domain"/>
    <property type="match status" value="1"/>
</dbReference>
<dbReference type="PANTHER" id="PTHR42034">
    <property type="entry name" value="CHROMOSOME 7, WHOLE GENOME SHOTGUN SEQUENCE-RELATED"/>
    <property type="match status" value="1"/>
</dbReference>
<proteinExistence type="predicted"/>
<dbReference type="SUPFAM" id="SSF52777">
    <property type="entry name" value="CoA-dependent acyltransferases"/>
    <property type="match status" value="1"/>
</dbReference>
<reference evidence="1 2" key="1">
    <citation type="submission" date="2016-10" db="EMBL/GenBank/DDBJ databases">
        <title>Genome sequence of the ascomycete fungus Penicillium subrubescens.</title>
        <authorList>
            <person name="De Vries R.P."/>
            <person name="Peng M."/>
            <person name="Dilokpimol A."/>
            <person name="Hilden K."/>
            <person name="Makela M.R."/>
            <person name="Grigoriev I."/>
            <person name="Riley R."/>
            <person name="Granchi Z."/>
        </authorList>
    </citation>
    <scope>NUCLEOTIDE SEQUENCE [LARGE SCALE GENOMIC DNA]</scope>
    <source>
        <strain evidence="1 2">CBS 132785</strain>
    </source>
</reference>
<gene>
    <name evidence="1" type="ORF">PENSUB_5055</name>
</gene>
<dbReference type="PANTHER" id="PTHR42034:SF1">
    <property type="entry name" value="CONDENSATION DOMAIN-CONTAINING PROTEIN"/>
    <property type="match status" value="1"/>
</dbReference>